<dbReference type="GO" id="GO:0005886">
    <property type="term" value="C:plasma membrane"/>
    <property type="evidence" value="ECO:0007669"/>
    <property type="project" value="TreeGrafter"/>
</dbReference>
<dbReference type="InterPro" id="IPR013783">
    <property type="entry name" value="Ig-like_fold"/>
</dbReference>
<dbReference type="Gene3D" id="2.60.40.10">
    <property type="entry name" value="Immunoglobulins"/>
    <property type="match status" value="1"/>
</dbReference>
<proteinExistence type="predicted"/>
<dbReference type="GO" id="GO:0008046">
    <property type="term" value="F:axon guidance receptor activity"/>
    <property type="evidence" value="ECO:0007669"/>
    <property type="project" value="TreeGrafter"/>
</dbReference>
<feature type="domain" description="Ig-like" evidence="4">
    <location>
        <begin position="7"/>
        <end position="96"/>
    </location>
</feature>
<accession>A0A1Y3B5W7</accession>
<dbReference type="GO" id="GO:0050808">
    <property type="term" value="P:synapse organization"/>
    <property type="evidence" value="ECO:0007669"/>
    <property type="project" value="TreeGrafter"/>
</dbReference>
<gene>
    <name evidence="5" type="ORF">BLA29_004156</name>
</gene>
<evidence type="ECO:0000256" key="1">
    <source>
        <dbReference type="ARBA" id="ARBA00022729"/>
    </source>
</evidence>
<dbReference type="InterPro" id="IPR050958">
    <property type="entry name" value="Cell_Adh-Cytoskel_Orgn"/>
</dbReference>
<evidence type="ECO:0000313" key="5">
    <source>
        <dbReference type="EMBL" id="OTF75597.1"/>
    </source>
</evidence>
<sequence length="103" mass="11445">MIDTDPPEFLNAPLTQLDVILGESESFNQTARANPSAITYKWKREDDTEISDNTGHRIVSDGPILNITNAQKSDSGIYKIYATNDLGTSESSIRVNVQCKRKN</sequence>
<dbReference type="InterPro" id="IPR007110">
    <property type="entry name" value="Ig-like_dom"/>
</dbReference>
<dbReference type="InterPro" id="IPR036179">
    <property type="entry name" value="Ig-like_dom_sf"/>
</dbReference>
<comment type="caution">
    <text evidence="5">The sequence shown here is derived from an EMBL/GenBank/DDBJ whole genome shotgun (WGS) entry which is preliminary data.</text>
</comment>
<evidence type="ECO:0000259" key="4">
    <source>
        <dbReference type="PROSITE" id="PS50835"/>
    </source>
</evidence>
<dbReference type="PROSITE" id="PS50835">
    <property type="entry name" value="IG_LIKE"/>
    <property type="match status" value="1"/>
</dbReference>
<dbReference type="GO" id="GO:0007156">
    <property type="term" value="P:homophilic cell adhesion via plasma membrane adhesion molecules"/>
    <property type="evidence" value="ECO:0007669"/>
    <property type="project" value="TreeGrafter"/>
</dbReference>
<reference evidence="5 6" key="1">
    <citation type="submission" date="2017-03" db="EMBL/GenBank/DDBJ databases">
        <title>Genome Survey of Euroglyphus maynei.</title>
        <authorList>
            <person name="Arlian L.G."/>
            <person name="Morgan M.S."/>
            <person name="Rider S.D."/>
        </authorList>
    </citation>
    <scope>NUCLEOTIDE SEQUENCE [LARGE SCALE GENOMIC DNA]</scope>
    <source>
        <strain evidence="5">Arlian Lab</strain>
        <tissue evidence="5">Whole body</tissue>
    </source>
</reference>
<dbReference type="PANTHER" id="PTHR45080">
    <property type="entry name" value="CONTACTIN 5"/>
    <property type="match status" value="1"/>
</dbReference>
<name>A0A1Y3B5W7_EURMA</name>
<dbReference type="SMART" id="SM00409">
    <property type="entry name" value="IG"/>
    <property type="match status" value="1"/>
</dbReference>
<evidence type="ECO:0000256" key="3">
    <source>
        <dbReference type="ARBA" id="ARBA00023319"/>
    </source>
</evidence>
<dbReference type="EMBL" id="MUJZ01041174">
    <property type="protein sequence ID" value="OTF75597.1"/>
    <property type="molecule type" value="Genomic_DNA"/>
</dbReference>
<dbReference type="AlphaFoldDB" id="A0A1Y3B5W7"/>
<dbReference type="PANTHER" id="PTHR45080:SF8">
    <property type="entry name" value="IG-LIKE DOMAIN-CONTAINING PROTEIN"/>
    <property type="match status" value="1"/>
</dbReference>
<dbReference type="Proteomes" id="UP000194236">
    <property type="component" value="Unassembled WGS sequence"/>
</dbReference>
<keyword evidence="1" id="KW-0732">Signal</keyword>
<evidence type="ECO:0000313" key="6">
    <source>
        <dbReference type="Proteomes" id="UP000194236"/>
    </source>
</evidence>
<dbReference type="InterPro" id="IPR013098">
    <property type="entry name" value="Ig_I-set"/>
</dbReference>
<dbReference type="InterPro" id="IPR003599">
    <property type="entry name" value="Ig_sub"/>
</dbReference>
<keyword evidence="6" id="KW-1185">Reference proteome</keyword>
<protein>
    <recommendedName>
        <fullName evidence="4">Ig-like domain-containing protein</fullName>
    </recommendedName>
</protein>
<keyword evidence="2" id="KW-1015">Disulfide bond</keyword>
<dbReference type="GO" id="GO:0030424">
    <property type="term" value="C:axon"/>
    <property type="evidence" value="ECO:0007669"/>
    <property type="project" value="TreeGrafter"/>
</dbReference>
<dbReference type="Pfam" id="PF07679">
    <property type="entry name" value="I-set"/>
    <property type="match status" value="1"/>
</dbReference>
<keyword evidence="3" id="KW-0393">Immunoglobulin domain</keyword>
<dbReference type="OrthoDB" id="6418331at2759"/>
<dbReference type="SUPFAM" id="SSF48726">
    <property type="entry name" value="Immunoglobulin"/>
    <property type="match status" value="1"/>
</dbReference>
<evidence type="ECO:0000256" key="2">
    <source>
        <dbReference type="ARBA" id="ARBA00023157"/>
    </source>
</evidence>
<organism evidence="5 6">
    <name type="scientific">Euroglyphus maynei</name>
    <name type="common">Mayne's house dust mite</name>
    <dbReference type="NCBI Taxonomy" id="6958"/>
    <lineage>
        <taxon>Eukaryota</taxon>
        <taxon>Metazoa</taxon>
        <taxon>Ecdysozoa</taxon>
        <taxon>Arthropoda</taxon>
        <taxon>Chelicerata</taxon>
        <taxon>Arachnida</taxon>
        <taxon>Acari</taxon>
        <taxon>Acariformes</taxon>
        <taxon>Sarcoptiformes</taxon>
        <taxon>Astigmata</taxon>
        <taxon>Psoroptidia</taxon>
        <taxon>Analgoidea</taxon>
        <taxon>Pyroglyphidae</taxon>
        <taxon>Pyroglyphinae</taxon>
        <taxon>Euroglyphus</taxon>
    </lineage>
</organism>
<dbReference type="GO" id="GO:0043025">
    <property type="term" value="C:neuronal cell body"/>
    <property type="evidence" value="ECO:0007669"/>
    <property type="project" value="TreeGrafter"/>
</dbReference>